<reference evidence="2 3" key="1">
    <citation type="submission" date="2020-07" db="EMBL/GenBank/DDBJ databases">
        <title>Comparative genomics of pyrophilous fungi reveals a link between fire events and developmental genes.</title>
        <authorList>
            <consortium name="DOE Joint Genome Institute"/>
            <person name="Steindorff A.S."/>
            <person name="Carver A."/>
            <person name="Calhoun S."/>
            <person name="Stillman K."/>
            <person name="Liu H."/>
            <person name="Lipzen A."/>
            <person name="Pangilinan J."/>
            <person name="Labutti K."/>
            <person name="Bruns T.D."/>
            <person name="Grigoriev I.V."/>
        </authorList>
    </citation>
    <scope>NUCLEOTIDE SEQUENCE [LARGE SCALE GENOMIC DNA]</scope>
    <source>
        <strain evidence="2 3">CBS 144469</strain>
    </source>
</reference>
<name>A0A8H6M712_9AGAR</name>
<comment type="caution">
    <text evidence="2">The sequence shown here is derived from an EMBL/GenBank/DDBJ whole genome shotgun (WGS) entry which is preliminary data.</text>
</comment>
<proteinExistence type="predicted"/>
<accession>A0A8H6M712</accession>
<dbReference type="Proteomes" id="UP000521943">
    <property type="component" value="Unassembled WGS sequence"/>
</dbReference>
<evidence type="ECO:0000313" key="3">
    <source>
        <dbReference type="Proteomes" id="UP000521943"/>
    </source>
</evidence>
<evidence type="ECO:0000313" key="2">
    <source>
        <dbReference type="EMBL" id="KAF6755299.1"/>
    </source>
</evidence>
<protein>
    <submittedName>
        <fullName evidence="2">Uncharacterized protein</fullName>
    </submittedName>
</protein>
<feature type="region of interest" description="Disordered" evidence="1">
    <location>
        <begin position="22"/>
        <end position="48"/>
    </location>
</feature>
<sequence>MPPPRNKGGSLTFITNKINGVPDGCSKFDQRRPTTSPTTAPSVQGSLEATDHPRADFFGIYRVYQLSALVCPTRKPVPDPQPPTGHTQRIPSLLTASVEPQPAADSSPSMSETL</sequence>
<dbReference type="EMBL" id="JACGCI010000030">
    <property type="protein sequence ID" value="KAF6755299.1"/>
    <property type="molecule type" value="Genomic_DNA"/>
</dbReference>
<dbReference type="AlphaFoldDB" id="A0A8H6M712"/>
<organism evidence="2 3">
    <name type="scientific">Ephemerocybe angulata</name>
    <dbReference type="NCBI Taxonomy" id="980116"/>
    <lineage>
        <taxon>Eukaryota</taxon>
        <taxon>Fungi</taxon>
        <taxon>Dikarya</taxon>
        <taxon>Basidiomycota</taxon>
        <taxon>Agaricomycotina</taxon>
        <taxon>Agaricomycetes</taxon>
        <taxon>Agaricomycetidae</taxon>
        <taxon>Agaricales</taxon>
        <taxon>Agaricineae</taxon>
        <taxon>Psathyrellaceae</taxon>
        <taxon>Ephemerocybe</taxon>
    </lineage>
</organism>
<keyword evidence="3" id="KW-1185">Reference proteome</keyword>
<feature type="compositionally biased region" description="Polar residues" evidence="1">
    <location>
        <begin position="104"/>
        <end position="114"/>
    </location>
</feature>
<gene>
    <name evidence="2" type="ORF">DFP72DRAFT_847476</name>
</gene>
<evidence type="ECO:0000256" key="1">
    <source>
        <dbReference type="SAM" id="MobiDB-lite"/>
    </source>
</evidence>
<feature type="region of interest" description="Disordered" evidence="1">
    <location>
        <begin position="73"/>
        <end position="114"/>
    </location>
</feature>
<feature type="compositionally biased region" description="Low complexity" evidence="1">
    <location>
        <begin position="33"/>
        <end position="42"/>
    </location>
</feature>